<keyword evidence="3" id="KW-1185">Reference proteome</keyword>
<comment type="caution">
    <text evidence="2">The sequence shown here is derived from an EMBL/GenBank/DDBJ whole genome shotgun (WGS) entry which is preliminary data.</text>
</comment>
<gene>
    <name evidence="2" type="ORF">N657DRAFT_644996</name>
</gene>
<feature type="region of interest" description="Disordered" evidence="1">
    <location>
        <begin position="131"/>
        <end position="158"/>
    </location>
</feature>
<evidence type="ECO:0000313" key="2">
    <source>
        <dbReference type="EMBL" id="KAK4123451.1"/>
    </source>
</evidence>
<sequence length="221" mass="23034">MNGKRDPKGKASRRVSIADEDYSPRSRPATPGPSNSGHNASQESPAPSHVSSASQSQPRPNSDSNQPVPSAPTSSATPAPAHASYIPANRYSALPTTVPQAFNGYRPFIVNPQIGIGTSFAPVINPFAMAPPQTAAPNPGNPPDELGPPPPPPPPPAIPPVVNPYGVHFQPQVPGTETGPMVHRYVPRQDPIGAPGMLFPGQQMAGYMVSGSSTFLGFLML</sequence>
<evidence type="ECO:0000256" key="1">
    <source>
        <dbReference type="SAM" id="MobiDB-lite"/>
    </source>
</evidence>
<accession>A0AAN6U174</accession>
<proteinExistence type="predicted"/>
<dbReference type="EMBL" id="MU853228">
    <property type="protein sequence ID" value="KAK4123451.1"/>
    <property type="molecule type" value="Genomic_DNA"/>
</dbReference>
<feature type="region of interest" description="Disordered" evidence="1">
    <location>
        <begin position="1"/>
        <end position="81"/>
    </location>
</feature>
<dbReference type="GeneID" id="87829627"/>
<name>A0AAN6U174_9PEZI</name>
<organism evidence="2 3">
    <name type="scientific">Parathielavia appendiculata</name>
    <dbReference type="NCBI Taxonomy" id="2587402"/>
    <lineage>
        <taxon>Eukaryota</taxon>
        <taxon>Fungi</taxon>
        <taxon>Dikarya</taxon>
        <taxon>Ascomycota</taxon>
        <taxon>Pezizomycotina</taxon>
        <taxon>Sordariomycetes</taxon>
        <taxon>Sordariomycetidae</taxon>
        <taxon>Sordariales</taxon>
        <taxon>Chaetomiaceae</taxon>
        <taxon>Parathielavia</taxon>
    </lineage>
</organism>
<reference evidence="2" key="2">
    <citation type="submission" date="2023-05" db="EMBL/GenBank/DDBJ databases">
        <authorList>
            <consortium name="Lawrence Berkeley National Laboratory"/>
            <person name="Steindorff A."/>
            <person name="Hensen N."/>
            <person name="Bonometti L."/>
            <person name="Westerberg I."/>
            <person name="Brannstrom I.O."/>
            <person name="Guillou S."/>
            <person name="Cros-Aarteil S."/>
            <person name="Calhoun S."/>
            <person name="Haridas S."/>
            <person name="Kuo A."/>
            <person name="Mondo S."/>
            <person name="Pangilinan J."/>
            <person name="Riley R."/>
            <person name="Labutti K."/>
            <person name="Andreopoulos B."/>
            <person name="Lipzen A."/>
            <person name="Chen C."/>
            <person name="Yanf M."/>
            <person name="Daum C."/>
            <person name="Ng V."/>
            <person name="Clum A."/>
            <person name="Ohm R."/>
            <person name="Martin F."/>
            <person name="Silar P."/>
            <person name="Natvig D."/>
            <person name="Lalanne C."/>
            <person name="Gautier V."/>
            <person name="Ament-Velasquez S.L."/>
            <person name="Kruys A."/>
            <person name="Hutchinson M.I."/>
            <person name="Powell A.J."/>
            <person name="Barry K."/>
            <person name="Miller A.N."/>
            <person name="Grigoriev I.V."/>
            <person name="Debuchy R."/>
            <person name="Gladieux P."/>
            <person name="Thoren M.H."/>
            <person name="Johannesson H."/>
        </authorList>
    </citation>
    <scope>NUCLEOTIDE SEQUENCE</scope>
    <source>
        <strain evidence="2">CBS 731.68</strain>
    </source>
</reference>
<dbReference type="RefSeq" id="XP_062647222.1">
    <property type="nucleotide sequence ID" value="XM_062792858.1"/>
</dbReference>
<reference evidence="2" key="1">
    <citation type="journal article" date="2023" name="Mol. Phylogenet. Evol.">
        <title>Genome-scale phylogeny and comparative genomics of the fungal order Sordariales.</title>
        <authorList>
            <person name="Hensen N."/>
            <person name="Bonometti L."/>
            <person name="Westerberg I."/>
            <person name="Brannstrom I.O."/>
            <person name="Guillou S."/>
            <person name="Cros-Aarteil S."/>
            <person name="Calhoun S."/>
            <person name="Haridas S."/>
            <person name="Kuo A."/>
            <person name="Mondo S."/>
            <person name="Pangilinan J."/>
            <person name="Riley R."/>
            <person name="LaButti K."/>
            <person name="Andreopoulos B."/>
            <person name="Lipzen A."/>
            <person name="Chen C."/>
            <person name="Yan M."/>
            <person name="Daum C."/>
            <person name="Ng V."/>
            <person name="Clum A."/>
            <person name="Steindorff A."/>
            <person name="Ohm R.A."/>
            <person name="Martin F."/>
            <person name="Silar P."/>
            <person name="Natvig D.O."/>
            <person name="Lalanne C."/>
            <person name="Gautier V."/>
            <person name="Ament-Velasquez S.L."/>
            <person name="Kruys A."/>
            <person name="Hutchinson M.I."/>
            <person name="Powell A.J."/>
            <person name="Barry K."/>
            <person name="Miller A.N."/>
            <person name="Grigoriev I.V."/>
            <person name="Debuchy R."/>
            <person name="Gladieux P."/>
            <person name="Hiltunen Thoren M."/>
            <person name="Johannesson H."/>
        </authorList>
    </citation>
    <scope>NUCLEOTIDE SEQUENCE</scope>
    <source>
        <strain evidence="2">CBS 731.68</strain>
    </source>
</reference>
<evidence type="ECO:0000313" key="3">
    <source>
        <dbReference type="Proteomes" id="UP001302602"/>
    </source>
</evidence>
<protein>
    <submittedName>
        <fullName evidence="2">Uncharacterized protein</fullName>
    </submittedName>
</protein>
<feature type="compositionally biased region" description="Pro residues" evidence="1">
    <location>
        <begin position="139"/>
        <end position="158"/>
    </location>
</feature>
<dbReference type="Proteomes" id="UP001302602">
    <property type="component" value="Unassembled WGS sequence"/>
</dbReference>
<dbReference type="AlphaFoldDB" id="A0AAN6U174"/>
<feature type="compositionally biased region" description="Polar residues" evidence="1">
    <location>
        <begin position="32"/>
        <end position="68"/>
    </location>
</feature>
<feature type="compositionally biased region" description="Low complexity" evidence="1">
    <location>
        <begin position="71"/>
        <end position="81"/>
    </location>
</feature>